<protein>
    <recommendedName>
        <fullName evidence="1">ATP-dependent DNA helicase</fullName>
        <ecNumber evidence="1">5.6.2.3</ecNumber>
    </recommendedName>
</protein>
<evidence type="ECO:0000259" key="2">
    <source>
        <dbReference type="Pfam" id="PF02721"/>
    </source>
</evidence>
<dbReference type="InterPro" id="IPR010285">
    <property type="entry name" value="DNA_helicase_pif1-like_DEAD"/>
</dbReference>
<dbReference type="EMBL" id="JARYMX010000001">
    <property type="protein sequence ID" value="KAJ9564541.1"/>
    <property type="molecule type" value="Genomic_DNA"/>
</dbReference>
<keyword evidence="1" id="KW-0378">Hydrolase</keyword>
<comment type="catalytic activity">
    <reaction evidence="1">
        <text>ATP + H2O = ADP + phosphate + H(+)</text>
        <dbReference type="Rhea" id="RHEA:13065"/>
        <dbReference type="ChEBI" id="CHEBI:15377"/>
        <dbReference type="ChEBI" id="CHEBI:15378"/>
        <dbReference type="ChEBI" id="CHEBI:30616"/>
        <dbReference type="ChEBI" id="CHEBI:43474"/>
        <dbReference type="ChEBI" id="CHEBI:456216"/>
        <dbReference type="EC" id="5.6.2.3"/>
    </reaction>
</comment>
<dbReference type="AlphaFoldDB" id="A0AA38U1V9"/>
<dbReference type="GO" id="GO:0006281">
    <property type="term" value="P:DNA repair"/>
    <property type="evidence" value="ECO:0007669"/>
    <property type="project" value="UniProtKB-KW"/>
</dbReference>
<dbReference type="CDD" id="cd04480">
    <property type="entry name" value="RPA1_DBD_A_like"/>
    <property type="match status" value="1"/>
</dbReference>
<evidence type="ECO:0000313" key="4">
    <source>
        <dbReference type="EMBL" id="KAJ9564541.1"/>
    </source>
</evidence>
<evidence type="ECO:0000256" key="1">
    <source>
        <dbReference type="RuleBase" id="RU363044"/>
    </source>
</evidence>
<comment type="caution">
    <text evidence="4">The sequence shown here is derived from an EMBL/GenBank/DDBJ whole genome shotgun (WGS) entry which is preliminary data.</text>
</comment>
<gene>
    <name evidence="4" type="ORF">OSB04_000507</name>
</gene>
<organism evidence="4 5">
    <name type="scientific">Centaurea solstitialis</name>
    <name type="common">yellow star-thistle</name>
    <dbReference type="NCBI Taxonomy" id="347529"/>
    <lineage>
        <taxon>Eukaryota</taxon>
        <taxon>Viridiplantae</taxon>
        <taxon>Streptophyta</taxon>
        <taxon>Embryophyta</taxon>
        <taxon>Tracheophyta</taxon>
        <taxon>Spermatophyta</taxon>
        <taxon>Magnoliopsida</taxon>
        <taxon>eudicotyledons</taxon>
        <taxon>Gunneridae</taxon>
        <taxon>Pentapetalae</taxon>
        <taxon>asterids</taxon>
        <taxon>campanulids</taxon>
        <taxon>Asterales</taxon>
        <taxon>Asteraceae</taxon>
        <taxon>Carduoideae</taxon>
        <taxon>Cardueae</taxon>
        <taxon>Centaureinae</taxon>
        <taxon>Centaurea</taxon>
    </lineage>
</organism>
<proteinExistence type="inferred from homology"/>
<reference evidence="4" key="1">
    <citation type="submission" date="2023-03" db="EMBL/GenBank/DDBJ databases">
        <title>Chromosome-scale reference genome and RAD-based genetic map of yellow starthistle (Centaurea solstitialis) reveal putative structural variation and QTLs associated with invader traits.</title>
        <authorList>
            <person name="Reatini B."/>
            <person name="Cang F.A."/>
            <person name="Jiang Q."/>
            <person name="Mckibben M.T.W."/>
            <person name="Barker M.S."/>
            <person name="Rieseberg L.H."/>
            <person name="Dlugosch K.M."/>
        </authorList>
    </citation>
    <scope>NUCLEOTIDE SEQUENCE</scope>
    <source>
        <strain evidence="4">CAN-66</strain>
        <tissue evidence="4">Leaf</tissue>
    </source>
</reference>
<name>A0AA38U1V9_9ASTR</name>
<keyword evidence="1" id="KW-0234">DNA repair</keyword>
<feature type="domain" description="Replication protein A 70 kDa DNA-binding subunit B/D first OB fold" evidence="2">
    <location>
        <begin position="7"/>
        <end position="66"/>
    </location>
</feature>
<dbReference type="GO" id="GO:0043139">
    <property type="term" value="F:5'-3' DNA helicase activity"/>
    <property type="evidence" value="ECO:0007669"/>
    <property type="project" value="UniProtKB-EC"/>
</dbReference>
<dbReference type="GO" id="GO:0006310">
    <property type="term" value="P:DNA recombination"/>
    <property type="evidence" value="ECO:0007669"/>
    <property type="project" value="UniProtKB-KW"/>
</dbReference>
<accession>A0AA38U1V9</accession>
<keyword evidence="5" id="KW-1185">Reference proteome</keyword>
<keyword evidence="1" id="KW-0227">DNA damage</keyword>
<dbReference type="Pfam" id="PF05970">
    <property type="entry name" value="PIF1"/>
    <property type="match status" value="1"/>
</dbReference>
<evidence type="ECO:0000259" key="3">
    <source>
        <dbReference type="Pfam" id="PF05970"/>
    </source>
</evidence>
<comment type="similarity">
    <text evidence="1">Belongs to the helicase family.</text>
</comment>
<keyword evidence="1" id="KW-0233">DNA recombination</keyword>
<dbReference type="InterPro" id="IPR003871">
    <property type="entry name" value="RFA1B/D_OB_1st"/>
</dbReference>
<dbReference type="Proteomes" id="UP001172457">
    <property type="component" value="Chromosome 1"/>
</dbReference>
<dbReference type="EC" id="5.6.2.3" evidence="1"/>
<sequence length="313" mass="35446">MSEDALNFIHEINTQNDCLKIKVRIVRIWKQSFSLDMILMDEKGKKIQGTIKAKLIHNFKRFLAEDLTLSDDEVKNLTLYRIEQLLLRNGSSLKNFEGMPFPDAEYILSSSNRLIHDEVSYDKDALKVEHDKLFRSFNDEQRYVYETIISAVEKDEGGVFFVYGYGGTGKTFIWRTLSAALRSKGEILLNVASSGIASLLLPGGRTAHSRFVIPININEDSLCSINPNSDLAALLRKTKLIIWDEAPMIHKHCFEALDKTLRDILRSTTPCSEEKLFGGKVVVFGGDFRQILPVIPKGSRHDIVNSSLNSSYI</sequence>
<dbReference type="PANTHER" id="PTHR10492">
    <property type="match status" value="1"/>
</dbReference>
<feature type="domain" description="DNA helicase Pif1-like DEAD-box helicase" evidence="3">
    <location>
        <begin position="137"/>
        <end position="312"/>
    </location>
</feature>
<dbReference type="GO" id="GO:0016787">
    <property type="term" value="F:hydrolase activity"/>
    <property type="evidence" value="ECO:0007669"/>
    <property type="project" value="UniProtKB-KW"/>
</dbReference>
<dbReference type="Gene3D" id="2.40.50.140">
    <property type="entry name" value="Nucleic acid-binding proteins"/>
    <property type="match status" value="1"/>
</dbReference>
<dbReference type="InterPro" id="IPR027417">
    <property type="entry name" value="P-loop_NTPase"/>
</dbReference>
<keyword evidence="1" id="KW-0547">Nucleotide-binding</keyword>
<dbReference type="GO" id="GO:0005524">
    <property type="term" value="F:ATP binding"/>
    <property type="evidence" value="ECO:0007669"/>
    <property type="project" value="UniProtKB-KW"/>
</dbReference>
<dbReference type="Gene3D" id="3.40.50.300">
    <property type="entry name" value="P-loop containing nucleotide triphosphate hydrolases"/>
    <property type="match status" value="1"/>
</dbReference>
<keyword evidence="1" id="KW-0067">ATP-binding</keyword>
<evidence type="ECO:0000313" key="5">
    <source>
        <dbReference type="Proteomes" id="UP001172457"/>
    </source>
</evidence>
<dbReference type="PANTHER" id="PTHR10492:SF101">
    <property type="entry name" value="ATP-DEPENDENT DNA HELICASE"/>
    <property type="match status" value="1"/>
</dbReference>
<dbReference type="InterPro" id="IPR012340">
    <property type="entry name" value="NA-bd_OB-fold"/>
</dbReference>
<dbReference type="GO" id="GO:0000723">
    <property type="term" value="P:telomere maintenance"/>
    <property type="evidence" value="ECO:0007669"/>
    <property type="project" value="InterPro"/>
</dbReference>
<comment type="cofactor">
    <cofactor evidence="1">
        <name>Mg(2+)</name>
        <dbReference type="ChEBI" id="CHEBI:18420"/>
    </cofactor>
</comment>
<dbReference type="SUPFAM" id="SSF52540">
    <property type="entry name" value="P-loop containing nucleoside triphosphate hydrolases"/>
    <property type="match status" value="1"/>
</dbReference>
<keyword evidence="1" id="KW-0347">Helicase</keyword>
<dbReference type="Pfam" id="PF02721">
    <property type="entry name" value="DUF223"/>
    <property type="match status" value="1"/>
</dbReference>